<proteinExistence type="predicted"/>
<keyword evidence="3" id="KW-1185">Reference proteome</keyword>
<dbReference type="PROSITE" id="PS51257">
    <property type="entry name" value="PROKAR_LIPOPROTEIN"/>
    <property type="match status" value="1"/>
</dbReference>
<sequence length="232" mass="25115">MRFWTLRRSCAGLLLAGASGCGSAVDREHAPQEGLLDEGVGDVRLDGASDCDPAAGDHLDRYVAAAEEGGELHIVGIYQAPRTPGDERGRFEITLERTGPSVLVLSAHEATEWVVKAAPQASIESILVTGYHAQQVHAPAGVEVVNQSYAEGGWFFGNAYMWPREGEGEGEDCRDFFSADTCAALGDAWQVTLREHIDNARNLVLGVEEWSGRTLSSFHGCREMSHFVLRDG</sequence>
<dbReference type="AlphaFoldDB" id="D0LSC0"/>
<accession>D0LSC0</accession>
<name>D0LSC0_HALO1</name>
<evidence type="ECO:0008006" key="4">
    <source>
        <dbReference type="Google" id="ProtNLM"/>
    </source>
</evidence>
<dbReference type="Proteomes" id="UP000001880">
    <property type="component" value="Chromosome"/>
</dbReference>
<dbReference type="KEGG" id="hoh:Hoch_3117"/>
<reference evidence="2 3" key="1">
    <citation type="journal article" date="2010" name="Stand. Genomic Sci.">
        <title>Complete genome sequence of Haliangium ochraceum type strain (SMP-2).</title>
        <authorList>
            <consortium name="US DOE Joint Genome Institute (JGI-PGF)"/>
            <person name="Ivanova N."/>
            <person name="Daum C."/>
            <person name="Lang E."/>
            <person name="Abt B."/>
            <person name="Kopitz M."/>
            <person name="Saunders E."/>
            <person name="Lapidus A."/>
            <person name="Lucas S."/>
            <person name="Glavina Del Rio T."/>
            <person name="Nolan M."/>
            <person name="Tice H."/>
            <person name="Copeland A."/>
            <person name="Cheng J.F."/>
            <person name="Chen F."/>
            <person name="Bruce D."/>
            <person name="Goodwin L."/>
            <person name="Pitluck S."/>
            <person name="Mavromatis K."/>
            <person name="Pati A."/>
            <person name="Mikhailova N."/>
            <person name="Chen A."/>
            <person name="Palaniappan K."/>
            <person name="Land M."/>
            <person name="Hauser L."/>
            <person name="Chang Y.J."/>
            <person name="Jeffries C.D."/>
            <person name="Detter J.C."/>
            <person name="Brettin T."/>
            <person name="Rohde M."/>
            <person name="Goker M."/>
            <person name="Bristow J."/>
            <person name="Markowitz V."/>
            <person name="Eisen J.A."/>
            <person name="Hugenholtz P."/>
            <person name="Kyrpides N.C."/>
            <person name="Klenk H.P."/>
        </authorList>
    </citation>
    <scope>NUCLEOTIDE SEQUENCE [LARGE SCALE GENOMIC DNA]</scope>
    <source>
        <strain evidence="3">DSM 14365 / CIP 107738 / JCM 11303 / AJ 13395 / SMP-2</strain>
    </source>
</reference>
<feature type="signal peptide" evidence="1">
    <location>
        <begin position="1"/>
        <end position="24"/>
    </location>
</feature>
<dbReference type="EMBL" id="CP001804">
    <property type="protein sequence ID" value="ACY15619.1"/>
    <property type="molecule type" value="Genomic_DNA"/>
</dbReference>
<organism evidence="2 3">
    <name type="scientific">Haliangium ochraceum (strain DSM 14365 / JCM 11303 / SMP-2)</name>
    <dbReference type="NCBI Taxonomy" id="502025"/>
    <lineage>
        <taxon>Bacteria</taxon>
        <taxon>Pseudomonadati</taxon>
        <taxon>Myxococcota</taxon>
        <taxon>Polyangia</taxon>
        <taxon>Haliangiales</taxon>
        <taxon>Kofleriaceae</taxon>
        <taxon>Haliangium</taxon>
    </lineage>
</organism>
<dbReference type="RefSeq" id="WP_012828219.1">
    <property type="nucleotide sequence ID" value="NC_013440.1"/>
</dbReference>
<gene>
    <name evidence="2" type="ordered locus">Hoch_3117</name>
</gene>
<dbReference type="STRING" id="502025.Hoch_3117"/>
<evidence type="ECO:0000313" key="3">
    <source>
        <dbReference type="Proteomes" id="UP000001880"/>
    </source>
</evidence>
<dbReference type="HOGENOM" id="CLU_1193483_0_0_7"/>
<evidence type="ECO:0000313" key="2">
    <source>
        <dbReference type="EMBL" id="ACY15619.1"/>
    </source>
</evidence>
<keyword evidence="1" id="KW-0732">Signal</keyword>
<feature type="chain" id="PRO_5003010852" description="Lipoprotein" evidence="1">
    <location>
        <begin position="25"/>
        <end position="232"/>
    </location>
</feature>
<evidence type="ECO:0000256" key="1">
    <source>
        <dbReference type="SAM" id="SignalP"/>
    </source>
</evidence>
<protein>
    <recommendedName>
        <fullName evidence="4">Lipoprotein</fullName>
    </recommendedName>
</protein>